<sequence>MKNFLISFFALFFVFQICIAVVEDDKEEFGFWNKVSQLPENQKRIKRCYCGGYGSYGGGYGGYGGYPSYGGGYGGYPSYGGGFGGGMPYGFGSPFGGFYG</sequence>
<evidence type="ECO:0000313" key="2">
    <source>
        <dbReference type="WBParaSite" id="PS1159_v2.g24043.t1"/>
    </source>
</evidence>
<dbReference type="WBParaSite" id="PS1159_v2.g24043.t1">
    <property type="protein sequence ID" value="PS1159_v2.g24043.t1"/>
    <property type="gene ID" value="PS1159_v2.g24043"/>
</dbReference>
<evidence type="ECO:0000313" key="1">
    <source>
        <dbReference type="Proteomes" id="UP000887580"/>
    </source>
</evidence>
<proteinExistence type="predicted"/>
<accession>A0AC35G5M3</accession>
<organism evidence="1 2">
    <name type="scientific">Panagrolaimus sp. PS1159</name>
    <dbReference type="NCBI Taxonomy" id="55785"/>
    <lineage>
        <taxon>Eukaryota</taxon>
        <taxon>Metazoa</taxon>
        <taxon>Ecdysozoa</taxon>
        <taxon>Nematoda</taxon>
        <taxon>Chromadorea</taxon>
        <taxon>Rhabditida</taxon>
        <taxon>Tylenchina</taxon>
        <taxon>Panagrolaimomorpha</taxon>
        <taxon>Panagrolaimoidea</taxon>
        <taxon>Panagrolaimidae</taxon>
        <taxon>Panagrolaimus</taxon>
    </lineage>
</organism>
<dbReference type="Proteomes" id="UP000887580">
    <property type="component" value="Unplaced"/>
</dbReference>
<reference evidence="2" key="1">
    <citation type="submission" date="2022-11" db="UniProtKB">
        <authorList>
            <consortium name="WormBaseParasite"/>
        </authorList>
    </citation>
    <scope>IDENTIFICATION</scope>
</reference>
<name>A0AC35G5M3_9BILA</name>
<protein>
    <submittedName>
        <fullName evidence="2">Glycine-rich protein</fullName>
    </submittedName>
</protein>